<proteinExistence type="predicted"/>
<dbReference type="Proteomes" id="UP000198940">
    <property type="component" value="Unassembled WGS sequence"/>
</dbReference>
<evidence type="ECO:0000313" key="8">
    <source>
        <dbReference type="Proteomes" id="UP000184031"/>
    </source>
</evidence>
<comment type="caution">
    <text evidence="7">The sequence shown here is derived from an EMBL/GenBank/DDBJ whole genome shotgun (WGS) entry which is preliminary data.</text>
</comment>
<evidence type="ECO:0000313" key="9">
    <source>
        <dbReference type="Proteomes" id="UP000198940"/>
    </source>
</evidence>
<dbReference type="InterPro" id="IPR009057">
    <property type="entry name" value="Homeodomain-like_sf"/>
</dbReference>
<dbReference type="SUPFAM" id="SSF46689">
    <property type="entry name" value="Homeodomain-like"/>
    <property type="match status" value="1"/>
</dbReference>
<dbReference type="InterPro" id="IPR018060">
    <property type="entry name" value="HTH_AraC"/>
</dbReference>
<dbReference type="InterPro" id="IPR050204">
    <property type="entry name" value="AraC_XylS_family_regulators"/>
</dbReference>
<evidence type="ECO:0000256" key="4">
    <source>
        <dbReference type="ARBA" id="ARBA00023163"/>
    </source>
</evidence>
<dbReference type="Pfam" id="PF12833">
    <property type="entry name" value="HTH_18"/>
    <property type="match status" value="1"/>
</dbReference>
<dbReference type="AlphaFoldDB" id="A0A1M7BPG0"/>
<evidence type="ECO:0000259" key="5">
    <source>
        <dbReference type="PROSITE" id="PS01124"/>
    </source>
</evidence>
<dbReference type="SUPFAM" id="SSF51215">
    <property type="entry name" value="Regulatory protein AraC"/>
    <property type="match status" value="1"/>
</dbReference>
<evidence type="ECO:0000256" key="2">
    <source>
        <dbReference type="ARBA" id="ARBA00023015"/>
    </source>
</evidence>
<dbReference type="InterPro" id="IPR054015">
    <property type="entry name" value="ExsA-like_N"/>
</dbReference>
<accession>A0A1M7BPG0</accession>
<dbReference type="PANTHER" id="PTHR46796">
    <property type="entry name" value="HTH-TYPE TRANSCRIPTIONAL ACTIVATOR RHAS-RELATED"/>
    <property type="match status" value="1"/>
</dbReference>
<dbReference type="EMBL" id="FOKU01000012">
    <property type="protein sequence ID" value="SFC48261.1"/>
    <property type="molecule type" value="Genomic_DNA"/>
</dbReference>
<keyword evidence="3 6" id="KW-0238">DNA-binding</keyword>
<evidence type="ECO:0000256" key="3">
    <source>
        <dbReference type="ARBA" id="ARBA00023125"/>
    </source>
</evidence>
<gene>
    <name evidence="6" type="ORF">SAMN04487891_1128</name>
    <name evidence="7" type="ORF">SAMN05216293_3752</name>
</gene>
<keyword evidence="9" id="KW-1185">Reference proteome</keyword>
<dbReference type="GO" id="GO:0043565">
    <property type="term" value="F:sequence-specific DNA binding"/>
    <property type="evidence" value="ECO:0007669"/>
    <property type="project" value="InterPro"/>
</dbReference>
<dbReference type="PROSITE" id="PS01124">
    <property type="entry name" value="HTH_ARAC_FAMILY_2"/>
    <property type="match status" value="1"/>
</dbReference>
<dbReference type="Proteomes" id="UP000184031">
    <property type="component" value="Unassembled WGS sequence"/>
</dbReference>
<dbReference type="SMART" id="SM00342">
    <property type="entry name" value="HTH_ARAC"/>
    <property type="match status" value="1"/>
</dbReference>
<name>A0A1M7BPG0_9FLAO</name>
<reference evidence="7 8" key="1">
    <citation type="submission" date="2016-11" db="EMBL/GenBank/DDBJ databases">
        <authorList>
            <person name="Varghese N."/>
            <person name="Submissions S."/>
        </authorList>
    </citation>
    <scope>NUCLEOTIDE SEQUENCE [LARGE SCALE GENOMIC DNA]</scope>
    <source>
        <strain evidence="7 8">CGMCC 1.12174</strain>
        <strain evidence="6 9">DSM 26351</strain>
    </source>
</reference>
<organism evidence="7 8">
    <name type="scientific">Flagellimonas taeanensis</name>
    <dbReference type="NCBI Taxonomy" id="1005926"/>
    <lineage>
        <taxon>Bacteria</taxon>
        <taxon>Pseudomonadati</taxon>
        <taxon>Bacteroidota</taxon>
        <taxon>Flavobacteriia</taxon>
        <taxon>Flavobacteriales</taxon>
        <taxon>Flavobacteriaceae</taxon>
        <taxon>Flagellimonas</taxon>
    </lineage>
</organism>
<sequence length="296" mass="34603">MKNSSGYDFLSIDIATFTLHKPMDYQLKYITPEIKLSSYEDKLFKTEVVFDHHMLVWFISGETKIIQAEESHVFKPGDIFLIPRNQLATIINYPKDGLPHKSVVMHLSTDRLRDFYAQLDVKPKVVSTPKIVRFGSHPLLKSCLSSLIPYFDMQEDKFPENIASLKITEAITILRTLDVGIDNILANFEEPHKIDLATFMERNFMFNMPLEKFSYLTGRSLTTFKRDFHKVFHTTPQRWLTQKRLELAHYQLTKKERKPVEVYLETGFENLSHFSFAFKKHFGYAPTALAQQKTMH</sequence>
<dbReference type="InterPro" id="IPR037923">
    <property type="entry name" value="HTH-like"/>
</dbReference>
<keyword evidence="4" id="KW-0804">Transcription</keyword>
<feature type="domain" description="HTH araC/xylS-type" evidence="5">
    <location>
        <begin position="194"/>
        <end position="292"/>
    </location>
</feature>
<evidence type="ECO:0000313" key="7">
    <source>
        <dbReference type="EMBL" id="SHL56938.1"/>
    </source>
</evidence>
<dbReference type="GO" id="GO:0003700">
    <property type="term" value="F:DNA-binding transcription factor activity"/>
    <property type="evidence" value="ECO:0007669"/>
    <property type="project" value="InterPro"/>
</dbReference>
<keyword evidence="1" id="KW-0963">Cytoplasm</keyword>
<dbReference type="Gene3D" id="1.10.10.60">
    <property type="entry name" value="Homeodomain-like"/>
    <property type="match status" value="1"/>
</dbReference>
<dbReference type="EMBL" id="FRAT01000012">
    <property type="protein sequence ID" value="SHL56938.1"/>
    <property type="molecule type" value="Genomic_DNA"/>
</dbReference>
<keyword evidence="2" id="KW-0805">Transcription regulation</keyword>
<dbReference type="STRING" id="1055723.SAMN05216293_3752"/>
<dbReference type="Pfam" id="PF22200">
    <property type="entry name" value="ExsA_N"/>
    <property type="match status" value="1"/>
</dbReference>
<evidence type="ECO:0000256" key="1">
    <source>
        <dbReference type="ARBA" id="ARBA00022490"/>
    </source>
</evidence>
<protein>
    <submittedName>
        <fullName evidence="6">AraC-type DNA-binding protein</fullName>
    </submittedName>
    <submittedName>
        <fullName evidence="7">Transcriptional regulator, AraC family</fullName>
    </submittedName>
</protein>
<evidence type="ECO:0000313" key="6">
    <source>
        <dbReference type="EMBL" id="SFC48261.1"/>
    </source>
</evidence>
<dbReference type="PANTHER" id="PTHR46796:SF13">
    <property type="entry name" value="HTH-TYPE TRANSCRIPTIONAL ACTIVATOR RHAS"/>
    <property type="match status" value="1"/>
</dbReference>